<feature type="chain" id="PRO_5045363371" evidence="5">
    <location>
        <begin position="30"/>
        <end position="537"/>
    </location>
</feature>
<dbReference type="PROSITE" id="PS51318">
    <property type="entry name" value="TAT"/>
    <property type="match status" value="1"/>
</dbReference>
<keyword evidence="3" id="KW-0813">Transport</keyword>
<dbReference type="PANTHER" id="PTHR30290">
    <property type="entry name" value="PERIPLASMIC BINDING COMPONENT OF ABC TRANSPORTER"/>
    <property type="match status" value="1"/>
</dbReference>
<evidence type="ECO:0000256" key="4">
    <source>
        <dbReference type="ARBA" id="ARBA00022729"/>
    </source>
</evidence>
<dbReference type="SUPFAM" id="SSF53850">
    <property type="entry name" value="Periplasmic binding protein-like II"/>
    <property type="match status" value="1"/>
</dbReference>
<feature type="domain" description="Solute-binding protein family 5" evidence="6">
    <location>
        <begin position="89"/>
        <end position="456"/>
    </location>
</feature>
<dbReference type="Gene3D" id="3.40.190.10">
    <property type="entry name" value="Periplasmic binding protein-like II"/>
    <property type="match status" value="1"/>
</dbReference>
<name>A0ABS3KT31_9PROT</name>
<dbReference type="Proteomes" id="UP001518989">
    <property type="component" value="Unassembled WGS sequence"/>
</dbReference>
<keyword evidence="4 5" id="KW-0732">Signal</keyword>
<evidence type="ECO:0000256" key="3">
    <source>
        <dbReference type="ARBA" id="ARBA00022448"/>
    </source>
</evidence>
<sequence length="537" mass="58993">MTVTRRQGLMGLAALGASPIALSAAPALAQAASRAETLRQITGGAINTLDPTMPGTTRESFGLSMNVYDRLVAFGRKQVNGNWVFDNTEIRGELAERFEISADGLTITLHLRPGALWHDGTPVTAEDVKWSLDRHVSAKSLAVSQFQTGSLTSTEQFRVAGPGVVVVTLDKPDRLALSNLAVTYAIMINSTLAKKHATDDDPWAQKWMQTNTAAGGAYKVESFRPGVQAVLTRNEDWKNGPLPFFRRVISQTVPEAATRANLIEKGDADIAIDLQTSDIASLESRGQVKVASIPQTNGFTHISFNTRMAPFDNPKVRQAIAAALPYDDMFKASLFGRGRKLYGGDWTTPPGIDFPQPMPVKQDLDKARALLAEAGMAGGFATTFSFGASTAATAEPVAALVQEALGRIGIKVEIQKLPDAQLNTLQAEKKLAFYTDSGTAWLPATYYFFFLYFTRDQRWNFASWENPRIAELANAARFERDPAAYEAQCREMITILADQMPLLMLWQPNMDAVMGKSIEGFTYQFYRQVDFRDLKRA</sequence>
<comment type="similarity">
    <text evidence="2">Belongs to the bacterial solute-binding protein 5 family.</text>
</comment>
<dbReference type="Gene3D" id="3.90.76.10">
    <property type="entry name" value="Dipeptide-binding Protein, Domain 1"/>
    <property type="match status" value="1"/>
</dbReference>
<protein>
    <submittedName>
        <fullName evidence="7">ABC transporter substrate-binding protein</fullName>
    </submittedName>
</protein>
<dbReference type="RefSeq" id="WP_207417927.1">
    <property type="nucleotide sequence ID" value="NZ_CP061177.1"/>
</dbReference>
<accession>A0ABS3KT31</accession>
<dbReference type="Pfam" id="PF00496">
    <property type="entry name" value="SBP_bac_5"/>
    <property type="match status" value="1"/>
</dbReference>
<evidence type="ECO:0000256" key="1">
    <source>
        <dbReference type="ARBA" id="ARBA00004418"/>
    </source>
</evidence>
<dbReference type="EMBL" id="JACTNG010000007">
    <property type="protein sequence ID" value="MBO1080105.1"/>
    <property type="molecule type" value="Genomic_DNA"/>
</dbReference>
<reference evidence="7 8" key="1">
    <citation type="submission" date="2020-09" db="EMBL/GenBank/DDBJ databases">
        <title>Roseomonas.</title>
        <authorList>
            <person name="Zhu W."/>
        </authorList>
    </citation>
    <scope>NUCLEOTIDE SEQUENCE [LARGE SCALE GENOMIC DNA]</scope>
    <source>
        <strain evidence="7 8">573</strain>
    </source>
</reference>
<dbReference type="PANTHER" id="PTHR30290:SF10">
    <property type="entry name" value="PERIPLASMIC OLIGOPEPTIDE-BINDING PROTEIN-RELATED"/>
    <property type="match status" value="1"/>
</dbReference>
<dbReference type="PIRSF" id="PIRSF002741">
    <property type="entry name" value="MppA"/>
    <property type="match status" value="1"/>
</dbReference>
<dbReference type="InterPro" id="IPR030678">
    <property type="entry name" value="Peptide/Ni-bd"/>
</dbReference>
<comment type="caution">
    <text evidence="7">The sequence shown here is derived from an EMBL/GenBank/DDBJ whole genome shotgun (WGS) entry which is preliminary data.</text>
</comment>
<proteinExistence type="inferred from homology"/>
<evidence type="ECO:0000256" key="2">
    <source>
        <dbReference type="ARBA" id="ARBA00005695"/>
    </source>
</evidence>
<dbReference type="Gene3D" id="3.10.105.10">
    <property type="entry name" value="Dipeptide-binding Protein, Domain 3"/>
    <property type="match status" value="1"/>
</dbReference>
<feature type="signal peptide" evidence="5">
    <location>
        <begin position="1"/>
        <end position="29"/>
    </location>
</feature>
<dbReference type="CDD" id="cd08512">
    <property type="entry name" value="PBP2_NikA_DppA_OppA_like_7"/>
    <property type="match status" value="1"/>
</dbReference>
<gene>
    <name evidence="7" type="ORF">IAI61_13780</name>
</gene>
<evidence type="ECO:0000256" key="5">
    <source>
        <dbReference type="SAM" id="SignalP"/>
    </source>
</evidence>
<dbReference type="InterPro" id="IPR039424">
    <property type="entry name" value="SBP_5"/>
</dbReference>
<evidence type="ECO:0000313" key="8">
    <source>
        <dbReference type="Proteomes" id="UP001518989"/>
    </source>
</evidence>
<evidence type="ECO:0000259" key="6">
    <source>
        <dbReference type="Pfam" id="PF00496"/>
    </source>
</evidence>
<keyword evidence="8" id="KW-1185">Reference proteome</keyword>
<organism evidence="7 8">
    <name type="scientific">Roseomonas haemaphysalidis</name>
    <dbReference type="NCBI Taxonomy" id="2768162"/>
    <lineage>
        <taxon>Bacteria</taxon>
        <taxon>Pseudomonadati</taxon>
        <taxon>Pseudomonadota</taxon>
        <taxon>Alphaproteobacteria</taxon>
        <taxon>Acetobacterales</taxon>
        <taxon>Roseomonadaceae</taxon>
        <taxon>Roseomonas</taxon>
    </lineage>
</organism>
<comment type="subcellular location">
    <subcellularLocation>
        <location evidence="1">Periplasm</location>
    </subcellularLocation>
</comment>
<dbReference type="InterPro" id="IPR000914">
    <property type="entry name" value="SBP_5_dom"/>
</dbReference>
<dbReference type="InterPro" id="IPR006311">
    <property type="entry name" value="TAT_signal"/>
</dbReference>
<evidence type="ECO:0000313" key="7">
    <source>
        <dbReference type="EMBL" id="MBO1080105.1"/>
    </source>
</evidence>